<dbReference type="NCBIfam" id="NF008113">
    <property type="entry name" value="PRK10860.1"/>
    <property type="match status" value="1"/>
</dbReference>
<accession>A0A8J6NZ87</accession>
<dbReference type="PANTHER" id="PTHR11079">
    <property type="entry name" value="CYTOSINE DEAMINASE FAMILY MEMBER"/>
    <property type="match status" value="1"/>
</dbReference>
<feature type="binding site" evidence="8">
    <location>
        <position position="88"/>
    </location>
    <ligand>
        <name>Zn(2+)</name>
        <dbReference type="ChEBI" id="CHEBI:29105"/>
        <note>catalytic</note>
    </ligand>
</feature>
<dbReference type="InterPro" id="IPR016193">
    <property type="entry name" value="Cytidine_deaminase-like"/>
</dbReference>
<evidence type="ECO:0000259" key="9">
    <source>
        <dbReference type="PROSITE" id="PS51747"/>
    </source>
</evidence>
<feature type="binding site" evidence="8">
    <location>
        <position position="85"/>
    </location>
    <ligand>
        <name>Zn(2+)</name>
        <dbReference type="ChEBI" id="CHEBI:29105"/>
        <note>catalytic</note>
    </ligand>
</feature>
<evidence type="ECO:0000256" key="3">
    <source>
        <dbReference type="ARBA" id="ARBA00022694"/>
    </source>
</evidence>
<keyword evidence="5 8" id="KW-0378">Hydrolase</keyword>
<proteinExistence type="inferred from homology"/>
<dbReference type="AlphaFoldDB" id="A0A8J6NZ87"/>
<comment type="function">
    <text evidence="8">Catalyzes the deamination of adenosine to inosine at the wobble position 34 of tRNA(Arg2).</text>
</comment>
<name>A0A8J6NZ87_9BACT</name>
<dbReference type="Gene3D" id="3.40.140.10">
    <property type="entry name" value="Cytidine Deaminase, domain 2"/>
    <property type="match status" value="1"/>
</dbReference>
<feature type="binding site" evidence="8">
    <location>
        <position position="55"/>
    </location>
    <ligand>
        <name>Zn(2+)</name>
        <dbReference type="ChEBI" id="CHEBI:29105"/>
        <note>catalytic</note>
    </ligand>
</feature>
<evidence type="ECO:0000256" key="2">
    <source>
        <dbReference type="ARBA" id="ARBA00011738"/>
    </source>
</evidence>
<dbReference type="GO" id="GO:0008270">
    <property type="term" value="F:zinc ion binding"/>
    <property type="evidence" value="ECO:0007669"/>
    <property type="project" value="UniProtKB-UniRule"/>
</dbReference>
<evidence type="ECO:0000256" key="1">
    <source>
        <dbReference type="ARBA" id="ARBA00010669"/>
    </source>
</evidence>
<dbReference type="EMBL" id="JACNIG010000007">
    <property type="protein sequence ID" value="MBC8430302.1"/>
    <property type="molecule type" value="Genomic_DNA"/>
</dbReference>
<evidence type="ECO:0000256" key="4">
    <source>
        <dbReference type="ARBA" id="ARBA00022723"/>
    </source>
</evidence>
<comment type="similarity">
    <text evidence="1">Belongs to the cytidine and deoxycytidylate deaminase family. ADAT2 subfamily.</text>
</comment>
<dbReference type="GO" id="GO:0002100">
    <property type="term" value="P:tRNA wobble adenosine to inosine editing"/>
    <property type="evidence" value="ECO:0007669"/>
    <property type="project" value="UniProtKB-UniRule"/>
</dbReference>
<evidence type="ECO:0000256" key="6">
    <source>
        <dbReference type="ARBA" id="ARBA00022833"/>
    </source>
</evidence>
<dbReference type="InterPro" id="IPR028883">
    <property type="entry name" value="tRNA_aden_deaminase"/>
</dbReference>
<dbReference type="EC" id="3.5.4.33" evidence="8"/>
<dbReference type="GO" id="GO:0052717">
    <property type="term" value="F:tRNA-specific adenosine-34 deaminase activity"/>
    <property type="evidence" value="ECO:0007669"/>
    <property type="project" value="UniProtKB-UniRule"/>
</dbReference>
<comment type="catalytic activity">
    <reaction evidence="7 8">
        <text>adenosine(34) in tRNA + H2O + H(+) = inosine(34) in tRNA + NH4(+)</text>
        <dbReference type="Rhea" id="RHEA:43168"/>
        <dbReference type="Rhea" id="RHEA-COMP:10373"/>
        <dbReference type="Rhea" id="RHEA-COMP:10374"/>
        <dbReference type="ChEBI" id="CHEBI:15377"/>
        <dbReference type="ChEBI" id="CHEBI:15378"/>
        <dbReference type="ChEBI" id="CHEBI:28938"/>
        <dbReference type="ChEBI" id="CHEBI:74411"/>
        <dbReference type="ChEBI" id="CHEBI:82852"/>
        <dbReference type="EC" id="3.5.4.33"/>
    </reaction>
</comment>
<comment type="subunit">
    <text evidence="2 8">Homodimer.</text>
</comment>
<reference evidence="10 11" key="1">
    <citation type="submission" date="2020-08" db="EMBL/GenBank/DDBJ databases">
        <title>Bridging the membrane lipid divide: bacteria of the FCB group superphylum have the potential to synthesize archaeal ether lipids.</title>
        <authorList>
            <person name="Villanueva L."/>
            <person name="Von Meijenfeldt F.A.B."/>
            <person name="Westbye A.B."/>
            <person name="Yadav S."/>
            <person name="Hopmans E.C."/>
            <person name="Dutilh B.E."/>
            <person name="Sinninghe Damste J.S."/>
        </authorList>
    </citation>
    <scope>NUCLEOTIDE SEQUENCE [LARGE SCALE GENOMIC DNA]</scope>
    <source>
        <strain evidence="10">NIOZ-UU17</strain>
    </source>
</reference>
<dbReference type="Proteomes" id="UP000605201">
    <property type="component" value="Unassembled WGS sequence"/>
</dbReference>
<evidence type="ECO:0000256" key="5">
    <source>
        <dbReference type="ARBA" id="ARBA00022801"/>
    </source>
</evidence>
<evidence type="ECO:0000313" key="10">
    <source>
        <dbReference type="EMBL" id="MBC8430302.1"/>
    </source>
</evidence>
<feature type="domain" description="CMP/dCMP-type deaminase" evidence="9">
    <location>
        <begin position="3"/>
        <end position="131"/>
    </location>
</feature>
<evidence type="ECO:0000256" key="8">
    <source>
        <dbReference type="HAMAP-Rule" id="MF_00972"/>
    </source>
</evidence>
<dbReference type="PROSITE" id="PS00903">
    <property type="entry name" value="CYT_DCMP_DEAMINASES_1"/>
    <property type="match status" value="1"/>
</dbReference>
<protein>
    <recommendedName>
        <fullName evidence="8">tRNA-specific adenosine deaminase</fullName>
        <ecNumber evidence="8">3.5.4.33</ecNumber>
    </recommendedName>
</protein>
<evidence type="ECO:0000256" key="7">
    <source>
        <dbReference type="ARBA" id="ARBA00048045"/>
    </source>
</evidence>
<dbReference type="PROSITE" id="PS51747">
    <property type="entry name" value="CYT_DCMP_DEAMINASES_2"/>
    <property type="match status" value="1"/>
</dbReference>
<dbReference type="InterPro" id="IPR002125">
    <property type="entry name" value="CMP_dCMP_dom"/>
</dbReference>
<comment type="cofactor">
    <cofactor evidence="8">
        <name>Zn(2+)</name>
        <dbReference type="ChEBI" id="CHEBI:29105"/>
    </cofactor>
    <text evidence="8">Binds 1 zinc ion per subunit.</text>
</comment>
<dbReference type="InterPro" id="IPR016192">
    <property type="entry name" value="APOBEC/CMP_deaminase_Zn-bd"/>
</dbReference>
<feature type="active site" description="Proton donor" evidence="8">
    <location>
        <position position="57"/>
    </location>
</feature>
<dbReference type="PANTHER" id="PTHR11079:SF202">
    <property type="entry name" value="TRNA-SPECIFIC ADENOSINE DEAMINASE"/>
    <property type="match status" value="1"/>
</dbReference>
<comment type="caution">
    <text evidence="10">The sequence shown here is derived from an EMBL/GenBank/DDBJ whole genome shotgun (WGS) entry which is preliminary data.</text>
</comment>
<sequence>MDTKHIEFMKLALDEAKKAGQKDEVPVGAVLVAESGDILSRSHNQTISLADPTAHAEIMVLRQAAQNASNYRLLSTTLYVTVEPCIMCMGAIVHARVAKVIFGTYDPKWGAAGSLYNFATDKRLNHQPELLHGVCQDECRTLLQDFFRTRRNPIRQTEF</sequence>
<organism evidence="10 11">
    <name type="scientific">Candidatus Desulfatibia vada</name>
    <dbReference type="NCBI Taxonomy" id="2841696"/>
    <lineage>
        <taxon>Bacteria</taxon>
        <taxon>Pseudomonadati</taxon>
        <taxon>Thermodesulfobacteriota</taxon>
        <taxon>Desulfobacteria</taxon>
        <taxon>Desulfobacterales</taxon>
        <taxon>Desulfobacterales incertae sedis</taxon>
        <taxon>Candidatus Desulfatibia</taxon>
    </lineage>
</organism>
<dbReference type="CDD" id="cd01285">
    <property type="entry name" value="nucleoside_deaminase"/>
    <property type="match status" value="1"/>
</dbReference>
<keyword evidence="3 8" id="KW-0819">tRNA processing</keyword>
<keyword evidence="6 8" id="KW-0862">Zinc</keyword>
<dbReference type="HAMAP" id="MF_00972">
    <property type="entry name" value="tRNA_aden_deaminase"/>
    <property type="match status" value="1"/>
</dbReference>
<gene>
    <name evidence="8 10" type="primary">tadA</name>
    <name evidence="10" type="ORF">H8D96_00115</name>
</gene>
<keyword evidence="4 8" id="KW-0479">Metal-binding</keyword>
<evidence type="ECO:0000313" key="11">
    <source>
        <dbReference type="Proteomes" id="UP000605201"/>
    </source>
</evidence>
<dbReference type="SUPFAM" id="SSF53927">
    <property type="entry name" value="Cytidine deaminase-like"/>
    <property type="match status" value="1"/>
</dbReference>
<dbReference type="FunFam" id="3.40.140.10:FF:000005">
    <property type="entry name" value="tRNA-specific adenosine deaminase"/>
    <property type="match status" value="1"/>
</dbReference>
<dbReference type="Pfam" id="PF00383">
    <property type="entry name" value="dCMP_cyt_deam_1"/>
    <property type="match status" value="1"/>
</dbReference>